<dbReference type="GO" id="GO:0016740">
    <property type="term" value="F:transferase activity"/>
    <property type="evidence" value="ECO:0007669"/>
    <property type="project" value="UniProtKB-KW"/>
</dbReference>
<protein>
    <recommendedName>
        <fullName evidence="8">Permease IIC component</fullName>
    </recommendedName>
</protein>
<dbReference type="InterPro" id="IPR004796">
    <property type="entry name" value="PTS_IIC_cello"/>
</dbReference>
<evidence type="ECO:0000256" key="6">
    <source>
        <dbReference type="ARBA" id="ARBA00022989"/>
    </source>
</evidence>
<evidence type="ECO:0000256" key="5">
    <source>
        <dbReference type="ARBA" id="ARBA00022692"/>
    </source>
</evidence>
<dbReference type="Proteomes" id="UP001565242">
    <property type="component" value="Unassembled WGS sequence"/>
</dbReference>
<keyword evidence="11" id="KW-0808">Transferase</keyword>
<feature type="transmembrane region" description="Helical" evidence="9">
    <location>
        <begin position="396"/>
        <end position="416"/>
    </location>
</feature>
<gene>
    <name evidence="11" type="primary">celB</name>
    <name evidence="11" type="ORF">AALM99_00875</name>
</gene>
<feature type="transmembrane region" description="Helical" evidence="9">
    <location>
        <begin position="172"/>
        <end position="192"/>
    </location>
</feature>
<feature type="transmembrane region" description="Helical" evidence="9">
    <location>
        <begin position="21"/>
        <end position="45"/>
    </location>
</feature>
<keyword evidence="7 8" id="KW-0472">Membrane</keyword>
<evidence type="ECO:0000313" key="12">
    <source>
        <dbReference type="Proteomes" id="UP001565242"/>
    </source>
</evidence>
<proteinExistence type="predicted"/>
<evidence type="ECO:0000313" key="11">
    <source>
        <dbReference type="EMBL" id="MEY8536997.1"/>
    </source>
</evidence>
<feature type="transmembrane region" description="Helical" evidence="9">
    <location>
        <begin position="282"/>
        <end position="303"/>
    </location>
</feature>
<dbReference type="NCBIfam" id="TIGR00359">
    <property type="entry name" value="cello_pts_IIC"/>
    <property type="match status" value="1"/>
</dbReference>
<evidence type="ECO:0000256" key="7">
    <source>
        <dbReference type="ARBA" id="ARBA00023136"/>
    </source>
</evidence>
<evidence type="ECO:0000256" key="8">
    <source>
        <dbReference type="PIRNR" id="PIRNR006351"/>
    </source>
</evidence>
<dbReference type="InterPro" id="IPR003352">
    <property type="entry name" value="PTS_EIIC"/>
</dbReference>
<dbReference type="InterPro" id="IPR051088">
    <property type="entry name" value="PTS_Sugar-EIIC/EIIB"/>
</dbReference>
<organism evidence="11 12">
    <name type="scientific">Lactococcus muris</name>
    <dbReference type="NCBI Taxonomy" id="2941330"/>
    <lineage>
        <taxon>Bacteria</taxon>
        <taxon>Bacillati</taxon>
        <taxon>Bacillota</taxon>
        <taxon>Bacilli</taxon>
        <taxon>Lactobacillales</taxon>
        <taxon>Streptococcaceae</taxon>
        <taxon>Lactococcus</taxon>
    </lineage>
</organism>
<comment type="subcellular location">
    <subcellularLocation>
        <location evidence="1">Cell membrane</location>
        <topology evidence="1">Multi-pass membrane protein</topology>
    </subcellularLocation>
</comment>
<evidence type="ECO:0000256" key="1">
    <source>
        <dbReference type="ARBA" id="ARBA00004651"/>
    </source>
</evidence>
<comment type="caution">
    <text evidence="11">The sequence shown here is derived from an EMBL/GenBank/DDBJ whole genome shotgun (WGS) entry which is preliminary data.</text>
</comment>
<dbReference type="PANTHER" id="PTHR33989:SF4">
    <property type="entry name" value="PTS SYSTEM N,N'-DIACETYLCHITOBIOSE-SPECIFIC EIIC COMPONENT"/>
    <property type="match status" value="1"/>
</dbReference>
<sequence>MNEFINEKMMPIAARVSQNKILVAIRNGITLALPLIIVGSLLLIISSFPIDAWVEFLTKHGLVDILIKGVDGTFGIMGLVAAFGIAHALAVQYDKDGVSAGIISVASFLILTPHILNEEAGAGIPVAYMGAKGLFVAMVVGIISAYIFTWFINHNIQIKLPESVPPAVAKSFSALIPGASIIIMWLVIYAIIQKTGIASGNIHDLLMQIFGGPLGLLGGTLGGTVISIILVSTFWFMGIHGANVVNSVIMPIWLMNTDANRVAFQAGEELPHIITQPFMESFVYMGGGGATLGLVIAIAITALKKNASRVTKGIAPLTLAPGIFNINEPAMFGLPIVLNVSLIIPFILAPVVNAVVTYFAMATGLVHGTVGVVIPWTMPPIVSGFLATGGHISGSIIQIICLVLNVLIYLPFFNVVERQNRKNEAQEEV</sequence>
<reference evidence="11 12" key="1">
    <citation type="submission" date="2024-03" db="EMBL/GenBank/DDBJ databases">
        <title>Mouse gut bacterial collection (mGBC) of GemPharmatech.</title>
        <authorList>
            <person name="He Y."/>
            <person name="Dong L."/>
            <person name="Wu D."/>
            <person name="Gao X."/>
            <person name="Lin Z."/>
        </authorList>
    </citation>
    <scope>NUCLEOTIDE SEQUENCE [LARGE SCALE GENOMIC DNA]</scope>
    <source>
        <strain evidence="11 12">20-218</strain>
    </source>
</reference>
<dbReference type="RefSeq" id="WP_202230594.1">
    <property type="nucleotide sequence ID" value="NZ_JBCLSQ010000002.1"/>
</dbReference>
<evidence type="ECO:0000256" key="9">
    <source>
        <dbReference type="SAM" id="Phobius"/>
    </source>
</evidence>
<evidence type="ECO:0000259" key="10">
    <source>
        <dbReference type="PROSITE" id="PS51105"/>
    </source>
</evidence>
<dbReference type="InterPro" id="IPR004501">
    <property type="entry name" value="PTS_EIIC_3"/>
</dbReference>
<name>A0ABV4D8X3_9LACT</name>
<feature type="transmembrane region" description="Helical" evidence="9">
    <location>
        <begin position="212"/>
        <end position="237"/>
    </location>
</feature>
<accession>A0ABV4D8X3</accession>
<feature type="transmembrane region" description="Helical" evidence="9">
    <location>
        <begin position="98"/>
        <end position="116"/>
    </location>
</feature>
<keyword evidence="2 8" id="KW-0813">Transport</keyword>
<dbReference type="Pfam" id="PF02378">
    <property type="entry name" value="PTS_EIIC"/>
    <property type="match status" value="1"/>
</dbReference>
<feature type="transmembrane region" description="Helical" evidence="9">
    <location>
        <begin position="128"/>
        <end position="152"/>
    </location>
</feature>
<keyword evidence="5 9" id="KW-0812">Transmembrane</keyword>
<keyword evidence="6 9" id="KW-1133">Transmembrane helix</keyword>
<dbReference type="NCBIfam" id="TIGR00410">
    <property type="entry name" value="lacE"/>
    <property type="match status" value="1"/>
</dbReference>
<comment type="function">
    <text evidence="8">The phosphoenolpyruvate-dependent sugar phosphotransferase system (PTS), a major carbohydrate active -transport system, catalyzes the phosphorylation of incoming sugar substrates concomitant with their translocation across the cell membrane.</text>
</comment>
<evidence type="ECO:0000256" key="3">
    <source>
        <dbReference type="ARBA" id="ARBA00022475"/>
    </source>
</evidence>
<evidence type="ECO:0000256" key="4">
    <source>
        <dbReference type="ARBA" id="ARBA00022597"/>
    </source>
</evidence>
<dbReference type="PROSITE" id="PS51105">
    <property type="entry name" value="PTS_EIIC_TYPE_3"/>
    <property type="match status" value="1"/>
</dbReference>
<evidence type="ECO:0000256" key="2">
    <source>
        <dbReference type="ARBA" id="ARBA00022448"/>
    </source>
</evidence>
<feature type="domain" description="PTS EIIC type-3" evidence="10">
    <location>
        <begin position="5"/>
        <end position="412"/>
    </location>
</feature>
<keyword evidence="12" id="KW-1185">Reference proteome</keyword>
<feature type="transmembrane region" description="Helical" evidence="9">
    <location>
        <begin position="65"/>
        <end position="86"/>
    </location>
</feature>
<feature type="transmembrane region" description="Helical" evidence="9">
    <location>
        <begin position="330"/>
        <end position="348"/>
    </location>
</feature>
<keyword evidence="4 8" id="KW-0762">Sugar transport</keyword>
<keyword evidence="3 8" id="KW-1003">Cell membrane</keyword>
<dbReference type="PIRSF" id="PIRSF006351">
    <property type="entry name" value="PTS_EIIC-Cellobiose"/>
    <property type="match status" value="1"/>
</dbReference>
<dbReference type="EMBL" id="JBCLSQ010000002">
    <property type="protein sequence ID" value="MEY8536997.1"/>
    <property type="molecule type" value="Genomic_DNA"/>
</dbReference>
<feature type="transmembrane region" description="Helical" evidence="9">
    <location>
        <begin position="355"/>
        <end position="376"/>
    </location>
</feature>
<dbReference type="PANTHER" id="PTHR33989">
    <property type="match status" value="1"/>
</dbReference>